<dbReference type="Proteomes" id="UP000704176">
    <property type="component" value="Unassembled WGS sequence"/>
</dbReference>
<evidence type="ECO:0000259" key="5">
    <source>
        <dbReference type="Pfam" id="PF25994"/>
    </source>
</evidence>
<dbReference type="Pfam" id="PF02563">
    <property type="entry name" value="Poly_export"/>
    <property type="match status" value="1"/>
</dbReference>
<dbReference type="InterPro" id="IPR049712">
    <property type="entry name" value="Poly_export"/>
</dbReference>
<evidence type="ECO:0000256" key="2">
    <source>
        <dbReference type="SAM" id="SignalP"/>
    </source>
</evidence>
<name>A0ABS7VUZ4_9HYPH</name>
<feature type="chain" id="PRO_5046938235" evidence="2">
    <location>
        <begin position="34"/>
        <end position="432"/>
    </location>
</feature>
<accession>A0ABS7VUZ4</accession>
<dbReference type="PANTHER" id="PTHR33619">
    <property type="entry name" value="POLYSACCHARIDE EXPORT PROTEIN GFCE-RELATED"/>
    <property type="match status" value="1"/>
</dbReference>
<keyword evidence="1 2" id="KW-0732">Signal</keyword>
<dbReference type="PANTHER" id="PTHR33619:SF3">
    <property type="entry name" value="POLYSACCHARIDE EXPORT PROTEIN GFCE-RELATED"/>
    <property type="match status" value="1"/>
</dbReference>
<dbReference type="RefSeq" id="WP_224316402.1">
    <property type="nucleotide sequence ID" value="NZ_JAIRBM010000035.1"/>
</dbReference>
<keyword evidence="7" id="KW-1185">Reference proteome</keyword>
<evidence type="ECO:0000259" key="3">
    <source>
        <dbReference type="Pfam" id="PF02563"/>
    </source>
</evidence>
<dbReference type="Gene3D" id="3.30.1950.10">
    <property type="entry name" value="wza like domain"/>
    <property type="match status" value="1"/>
</dbReference>
<dbReference type="InterPro" id="IPR058781">
    <property type="entry name" value="HH_AprE-like"/>
</dbReference>
<comment type="caution">
    <text evidence="6">The sequence shown here is derived from an EMBL/GenBank/DDBJ whole genome shotgun (WGS) entry which is preliminary data.</text>
</comment>
<feature type="domain" description="AprE-like long alpha-helical hairpin" evidence="5">
    <location>
        <begin position="172"/>
        <end position="350"/>
    </location>
</feature>
<feature type="domain" description="Polysaccharide export protein N-terminal" evidence="3">
    <location>
        <begin position="38"/>
        <end position="118"/>
    </location>
</feature>
<organism evidence="6 7">
    <name type="scientific">Microvirga puerhi</name>
    <dbReference type="NCBI Taxonomy" id="2876078"/>
    <lineage>
        <taxon>Bacteria</taxon>
        <taxon>Pseudomonadati</taxon>
        <taxon>Pseudomonadota</taxon>
        <taxon>Alphaproteobacteria</taxon>
        <taxon>Hyphomicrobiales</taxon>
        <taxon>Methylobacteriaceae</taxon>
        <taxon>Microvirga</taxon>
    </lineage>
</organism>
<evidence type="ECO:0000313" key="6">
    <source>
        <dbReference type="EMBL" id="MBZ6079386.1"/>
    </source>
</evidence>
<dbReference type="Pfam" id="PF10531">
    <property type="entry name" value="SLBB"/>
    <property type="match status" value="1"/>
</dbReference>
<reference evidence="6 7" key="1">
    <citation type="submission" date="2021-09" db="EMBL/GenBank/DDBJ databases">
        <title>The complete genome sequence of a new microorganism.</title>
        <authorList>
            <person name="Zi Z."/>
        </authorList>
    </citation>
    <scope>NUCLEOTIDE SEQUENCE [LARGE SCALE GENOMIC DNA]</scope>
    <source>
        <strain evidence="6 7">WGZ8</strain>
    </source>
</reference>
<dbReference type="InterPro" id="IPR003715">
    <property type="entry name" value="Poly_export_N"/>
</dbReference>
<feature type="domain" description="Soluble ligand binding" evidence="4">
    <location>
        <begin position="124"/>
        <end position="154"/>
    </location>
</feature>
<gene>
    <name evidence="6" type="ORF">K9B37_24325</name>
</gene>
<evidence type="ECO:0000259" key="4">
    <source>
        <dbReference type="Pfam" id="PF10531"/>
    </source>
</evidence>
<feature type="signal peptide" evidence="2">
    <location>
        <begin position="1"/>
        <end position="33"/>
    </location>
</feature>
<dbReference type="InterPro" id="IPR019554">
    <property type="entry name" value="Soluble_ligand-bd"/>
</dbReference>
<evidence type="ECO:0000256" key="1">
    <source>
        <dbReference type="ARBA" id="ARBA00022729"/>
    </source>
</evidence>
<dbReference type="Pfam" id="PF25994">
    <property type="entry name" value="HH_AprE"/>
    <property type="match status" value="1"/>
</dbReference>
<protein>
    <submittedName>
        <fullName evidence="6">Polysaccharide biosynthesis/export family protein</fullName>
    </submittedName>
</protein>
<evidence type="ECO:0000313" key="7">
    <source>
        <dbReference type="Proteomes" id="UP000704176"/>
    </source>
</evidence>
<proteinExistence type="predicted"/>
<dbReference type="EMBL" id="JAIRBM010000035">
    <property type="protein sequence ID" value="MBZ6079386.1"/>
    <property type="molecule type" value="Genomic_DNA"/>
</dbReference>
<sequence>MSKAHMFTQSVRSHVIASISIALAMAFVSPARADTHFLAPQTKIRVTVVQWIPSKGEYQQWGPISGEFTVSSVGTISLPLLGTISVTDTDDAGLATRIGEQLKDKAGLINAPSATVEILEYPPIYVVGSVTAPGEYKFRPGMTVLQALALGGGRYRGTTEGGDKGQIGMLGDLQTFREDILRTLARIARLQAESASAKEISFPVELTSSAADSSAQEVMAQEQIVFETRNNELKRQLDSLDELRNLFVSEIDILQKKTETLDNRIKLVSDELAGVRSLVERGIATVSRRSELELAVSNLQSNRLDEITATMRARQNLSEATRNALSLRDKHQTQVSVELQEAQANLERIKIKEDVIKKILVVSDAPLLGKRATENTVEPVLTFTIVRQIAEEAKEIAASEQTSLLPRDVVKVAISEPLKKQSSSTLMSRATQ</sequence>